<evidence type="ECO:0000313" key="5">
    <source>
        <dbReference type="Proteomes" id="UP001231189"/>
    </source>
</evidence>
<evidence type="ECO:0000313" key="4">
    <source>
        <dbReference type="EMBL" id="KAK1696630.1"/>
    </source>
</evidence>
<feature type="domain" description="DUF4216" evidence="2">
    <location>
        <begin position="282"/>
        <end position="358"/>
    </location>
</feature>
<dbReference type="PANTHER" id="PTHR48258:SF11">
    <property type="entry name" value="TDCA1-ORF2 PROTEIN"/>
    <property type="match status" value="1"/>
</dbReference>
<feature type="compositionally biased region" description="Basic and acidic residues" evidence="1">
    <location>
        <begin position="458"/>
        <end position="486"/>
    </location>
</feature>
<dbReference type="AlphaFoldDB" id="A0AAD8U2V5"/>
<protein>
    <recommendedName>
        <fullName evidence="6">Transposon protein</fullName>
    </recommendedName>
</protein>
<dbReference type="InterPro" id="IPR025312">
    <property type="entry name" value="DUF4216"/>
</dbReference>
<dbReference type="Pfam" id="PF13960">
    <property type="entry name" value="DUF4218"/>
    <property type="match status" value="1"/>
</dbReference>
<feature type="region of interest" description="Disordered" evidence="1">
    <location>
        <begin position="583"/>
        <end position="609"/>
    </location>
</feature>
<reference evidence="4" key="1">
    <citation type="submission" date="2023-07" db="EMBL/GenBank/DDBJ databases">
        <title>A chromosome-level genome assembly of Lolium multiflorum.</title>
        <authorList>
            <person name="Chen Y."/>
            <person name="Copetti D."/>
            <person name="Kolliker R."/>
            <person name="Studer B."/>
        </authorList>
    </citation>
    <scope>NUCLEOTIDE SEQUENCE</scope>
    <source>
        <strain evidence="4">02402/16</strain>
        <tissue evidence="4">Leaf</tissue>
    </source>
</reference>
<name>A0AAD8U2V5_LOLMU</name>
<feature type="compositionally biased region" description="Basic and acidic residues" evidence="1">
    <location>
        <begin position="592"/>
        <end position="609"/>
    </location>
</feature>
<sequence length="744" mass="84314">MLCAKQICPKVIAKLQDTVPELLCNLEMIFPPGFFTPMAHLIVHLANEALLGGPVQFRWQFCIEREFKYIRKITGNKAKIEACIAEAICLREMADAATTYYPDDVPTQHNPVTRYNVDVPENDPKLQLFQFPGGKAGKGTKYKLENEEKDCIMLYVLMNMKEVVPFVSEFTDEMWSYDELPQPSEMDTLLKEGAPGINKNFVSWFMEKGRERNVDMIDELKCVSQGCSREVTKYEKYDVNGFRFHTETHQKGRANPKTINTGVFTKGANNFDYYGRLQSVYELTFNRTNVQLNIVVFKCHWFDPIGGQRSDKSIGLVEVKPSTTYSGADVFVVAHQAKQVYYLPYPCQKAELKGWEVVFQVSPHGNLPIPSEDDYNNIDPVTYEGIFYQEEQDFGEYILEPFVQEDLGNDAETRGESVVDLKDISMLEKLLEANDNYDEPPPVDPSTLYSQDSDSDSEPEKEKEKETEYESERESDDGCGKADSESLLKTLAQVKRNIPRPTRRSDRAPVRNPRYANGTDGGRGRGGGRGGGGVHMDFDEPPSASGDVAPELFLEGPSSGEVEMETESTHESDSRAELEVMEGGGAPKPLKIRGEARVPDARKEPKTHDEKALIIPSSDEQALITLRGACERLTPQQWYNQKVTCASAFWANKGKRVKKEYYVGNQPTEEWAMTIDEYMSVCPEWAEQHREAWEELIRARWLRQDDEFAAVSRRNMENRGTGGTHCAGNRDYTRFKGKKVAEAL</sequence>
<keyword evidence="5" id="KW-1185">Reference proteome</keyword>
<dbReference type="Proteomes" id="UP001231189">
    <property type="component" value="Unassembled WGS sequence"/>
</dbReference>
<dbReference type="EMBL" id="JAUUTY010000001">
    <property type="protein sequence ID" value="KAK1696630.1"/>
    <property type="molecule type" value="Genomic_DNA"/>
</dbReference>
<accession>A0AAD8U2V5</accession>
<comment type="caution">
    <text evidence="4">The sequence shown here is derived from an EMBL/GenBank/DDBJ whole genome shotgun (WGS) entry which is preliminary data.</text>
</comment>
<feature type="domain" description="DUF4218" evidence="3">
    <location>
        <begin position="2"/>
        <end position="114"/>
    </location>
</feature>
<feature type="region of interest" description="Disordered" evidence="1">
    <location>
        <begin position="434"/>
        <end position="547"/>
    </location>
</feature>
<dbReference type="InterPro" id="IPR025452">
    <property type="entry name" value="DUF4218"/>
</dbReference>
<proteinExistence type="predicted"/>
<dbReference type="PANTHER" id="PTHR48258">
    <property type="entry name" value="DUF4218 DOMAIN-CONTAINING PROTEIN-RELATED"/>
    <property type="match status" value="1"/>
</dbReference>
<evidence type="ECO:0000256" key="1">
    <source>
        <dbReference type="SAM" id="MobiDB-lite"/>
    </source>
</evidence>
<evidence type="ECO:0000259" key="3">
    <source>
        <dbReference type="Pfam" id="PF13960"/>
    </source>
</evidence>
<evidence type="ECO:0008006" key="6">
    <source>
        <dbReference type="Google" id="ProtNLM"/>
    </source>
</evidence>
<feature type="compositionally biased region" description="Gly residues" evidence="1">
    <location>
        <begin position="519"/>
        <end position="534"/>
    </location>
</feature>
<dbReference type="Pfam" id="PF13952">
    <property type="entry name" value="DUF4216"/>
    <property type="match status" value="1"/>
</dbReference>
<gene>
    <name evidence="4" type="ORF">QYE76_013327</name>
</gene>
<organism evidence="4 5">
    <name type="scientific">Lolium multiflorum</name>
    <name type="common">Italian ryegrass</name>
    <name type="synonym">Lolium perenne subsp. multiflorum</name>
    <dbReference type="NCBI Taxonomy" id="4521"/>
    <lineage>
        <taxon>Eukaryota</taxon>
        <taxon>Viridiplantae</taxon>
        <taxon>Streptophyta</taxon>
        <taxon>Embryophyta</taxon>
        <taxon>Tracheophyta</taxon>
        <taxon>Spermatophyta</taxon>
        <taxon>Magnoliopsida</taxon>
        <taxon>Liliopsida</taxon>
        <taxon>Poales</taxon>
        <taxon>Poaceae</taxon>
        <taxon>BOP clade</taxon>
        <taxon>Pooideae</taxon>
        <taxon>Poodae</taxon>
        <taxon>Poeae</taxon>
        <taxon>Poeae Chloroplast Group 2 (Poeae type)</taxon>
        <taxon>Loliodinae</taxon>
        <taxon>Loliinae</taxon>
        <taxon>Lolium</taxon>
    </lineage>
</organism>
<evidence type="ECO:0000259" key="2">
    <source>
        <dbReference type="Pfam" id="PF13952"/>
    </source>
</evidence>